<dbReference type="Proteomes" id="UP001417504">
    <property type="component" value="Unassembled WGS sequence"/>
</dbReference>
<sequence>MHSINMSNKGVETLTHEKLKKDELLETSIQERNGSTQEKPKVVLAAQGAKNPKTQLR</sequence>
<evidence type="ECO:0000256" key="1">
    <source>
        <dbReference type="SAM" id="MobiDB-lite"/>
    </source>
</evidence>
<gene>
    <name evidence="2" type="ORF">Sjap_017732</name>
</gene>
<evidence type="ECO:0000313" key="3">
    <source>
        <dbReference type="Proteomes" id="UP001417504"/>
    </source>
</evidence>
<evidence type="ECO:0000313" key="2">
    <source>
        <dbReference type="EMBL" id="KAK9109672.1"/>
    </source>
</evidence>
<feature type="region of interest" description="Disordered" evidence="1">
    <location>
        <begin position="28"/>
        <end position="57"/>
    </location>
</feature>
<keyword evidence="3" id="KW-1185">Reference proteome</keyword>
<name>A0AAP0NIK3_9MAGN</name>
<organism evidence="2 3">
    <name type="scientific">Stephania japonica</name>
    <dbReference type="NCBI Taxonomy" id="461633"/>
    <lineage>
        <taxon>Eukaryota</taxon>
        <taxon>Viridiplantae</taxon>
        <taxon>Streptophyta</taxon>
        <taxon>Embryophyta</taxon>
        <taxon>Tracheophyta</taxon>
        <taxon>Spermatophyta</taxon>
        <taxon>Magnoliopsida</taxon>
        <taxon>Ranunculales</taxon>
        <taxon>Menispermaceae</taxon>
        <taxon>Menispermoideae</taxon>
        <taxon>Cissampelideae</taxon>
        <taxon>Stephania</taxon>
    </lineage>
</organism>
<dbReference type="EMBL" id="JBBNAE010000007">
    <property type="protein sequence ID" value="KAK9109672.1"/>
    <property type="molecule type" value="Genomic_DNA"/>
</dbReference>
<protein>
    <submittedName>
        <fullName evidence="2">Uncharacterized protein</fullName>
    </submittedName>
</protein>
<accession>A0AAP0NIK3</accession>
<reference evidence="2 3" key="1">
    <citation type="submission" date="2024-01" db="EMBL/GenBank/DDBJ databases">
        <title>Genome assemblies of Stephania.</title>
        <authorList>
            <person name="Yang L."/>
        </authorList>
    </citation>
    <scope>NUCLEOTIDE SEQUENCE [LARGE SCALE GENOMIC DNA]</scope>
    <source>
        <strain evidence="2">QJT</strain>
        <tissue evidence="2">Leaf</tissue>
    </source>
</reference>
<proteinExistence type="predicted"/>
<dbReference type="AlphaFoldDB" id="A0AAP0NIK3"/>
<feature type="compositionally biased region" description="Polar residues" evidence="1">
    <location>
        <begin position="28"/>
        <end position="37"/>
    </location>
</feature>
<comment type="caution">
    <text evidence="2">The sequence shown here is derived from an EMBL/GenBank/DDBJ whole genome shotgun (WGS) entry which is preliminary data.</text>
</comment>